<dbReference type="EMBL" id="GBRH01190399">
    <property type="protein sequence ID" value="JAE07497.1"/>
    <property type="molecule type" value="Transcribed_RNA"/>
</dbReference>
<name>A0A0A9F582_ARUDO</name>
<reference evidence="1" key="2">
    <citation type="journal article" date="2015" name="Data Brief">
        <title>Shoot transcriptome of the giant reed, Arundo donax.</title>
        <authorList>
            <person name="Barrero R.A."/>
            <person name="Guerrero F.D."/>
            <person name="Moolhuijzen P."/>
            <person name="Goolsby J.A."/>
            <person name="Tidwell J."/>
            <person name="Bellgard S.E."/>
            <person name="Bellgard M.I."/>
        </authorList>
    </citation>
    <scope>NUCLEOTIDE SEQUENCE</scope>
    <source>
        <tissue evidence="1">Shoot tissue taken approximately 20 cm above the soil surface</tissue>
    </source>
</reference>
<protein>
    <submittedName>
        <fullName evidence="1">Uncharacterized protein</fullName>
    </submittedName>
</protein>
<reference evidence="1" key="1">
    <citation type="submission" date="2014-09" db="EMBL/GenBank/DDBJ databases">
        <authorList>
            <person name="Magalhaes I.L.F."/>
            <person name="Oliveira U."/>
            <person name="Santos F.R."/>
            <person name="Vidigal T.H.D.A."/>
            <person name="Brescovit A.D."/>
            <person name="Santos A.J."/>
        </authorList>
    </citation>
    <scope>NUCLEOTIDE SEQUENCE</scope>
    <source>
        <tissue evidence="1">Shoot tissue taken approximately 20 cm above the soil surface</tissue>
    </source>
</reference>
<evidence type="ECO:0000313" key="1">
    <source>
        <dbReference type="EMBL" id="JAE07497.1"/>
    </source>
</evidence>
<dbReference type="AlphaFoldDB" id="A0A0A9F582"/>
<proteinExistence type="predicted"/>
<organism evidence="1">
    <name type="scientific">Arundo donax</name>
    <name type="common">Giant reed</name>
    <name type="synonym">Donax arundinaceus</name>
    <dbReference type="NCBI Taxonomy" id="35708"/>
    <lineage>
        <taxon>Eukaryota</taxon>
        <taxon>Viridiplantae</taxon>
        <taxon>Streptophyta</taxon>
        <taxon>Embryophyta</taxon>
        <taxon>Tracheophyta</taxon>
        <taxon>Spermatophyta</taxon>
        <taxon>Magnoliopsida</taxon>
        <taxon>Liliopsida</taxon>
        <taxon>Poales</taxon>
        <taxon>Poaceae</taxon>
        <taxon>PACMAD clade</taxon>
        <taxon>Arundinoideae</taxon>
        <taxon>Arundineae</taxon>
        <taxon>Arundo</taxon>
    </lineage>
</organism>
<sequence length="53" mass="6002">MQLLSSPNSCTVMFGWTKGILFLKNNFVLFCSNSLFQLLNLLFSISDKLNLIS</sequence>
<accession>A0A0A9F582</accession>